<dbReference type="SMART" id="SM01117">
    <property type="entry name" value="Cyt-b5"/>
    <property type="match status" value="1"/>
</dbReference>
<evidence type="ECO:0000256" key="3">
    <source>
        <dbReference type="ARBA" id="ARBA00022617"/>
    </source>
</evidence>
<feature type="domain" description="Cytochrome b5 heme-binding" evidence="14">
    <location>
        <begin position="28"/>
        <end position="106"/>
    </location>
</feature>
<evidence type="ECO:0000256" key="11">
    <source>
        <dbReference type="ARBA" id="ARBA00037877"/>
    </source>
</evidence>
<protein>
    <submittedName>
        <fullName evidence="15">LAME_0A02058g1_1</fullName>
    </submittedName>
</protein>
<dbReference type="GO" id="GO:0016126">
    <property type="term" value="P:sterol biosynthetic process"/>
    <property type="evidence" value="ECO:0007669"/>
    <property type="project" value="TreeGrafter"/>
</dbReference>
<dbReference type="InterPro" id="IPR036400">
    <property type="entry name" value="Cyt_B5-like_heme/steroid_sf"/>
</dbReference>
<dbReference type="InterPro" id="IPR018506">
    <property type="entry name" value="Cyt_B5_heme-BS"/>
</dbReference>
<organism evidence="15 16">
    <name type="scientific">Lachancea meyersii CBS 8951</name>
    <dbReference type="NCBI Taxonomy" id="1266667"/>
    <lineage>
        <taxon>Eukaryota</taxon>
        <taxon>Fungi</taxon>
        <taxon>Dikarya</taxon>
        <taxon>Ascomycota</taxon>
        <taxon>Saccharomycotina</taxon>
        <taxon>Saccharomycetes</taxon>
        <taxon>Saccharomycetales</taxon>
        <taxon>Saccharomycetaceae</taxon>
        <taxon>Lachancea</taxon>
    </lineage>
</organism>
<dbReference type="PROSITE" id="PS50255">
    <property type="entry name" value="CYTOCHROME_B5_2"/>
    <property type="match status" value="1"/>
</dbReference>
<dbReference type="InterPro" id="IPR001199">
    <property type="entry name" value="Cyt_B5-like_heme/steroid-bd"/>
</dbReference>
<sequence>MNFNKMKKVRFCLEKETEDPGNAEHSVLRLVDHEELSKHTACDDCWIAIHGKIYNISGYLNKHPGGAQVMLRLAGKDGTAQFDEVGHSLESLMFDLGSEACVGLLNAAPRAAPEKSEKLRASEPSPILRNASTYQDRGTAKLQRQQLWKWQKIKPGFSSLTYPSATAASSLPNMGLSSFKENGEARKTANTIITAAVMTICITILLYVKLRCPDMIEHVVAFALPDEQASEDYEIPKWYL</sequence>
<keyword evidence="7" id="KW-0492">Microsome</keyword>
<evidence type="ECO:0000259" key="14">
    <source>
        <dbReference type="PROSITE" id="PS50255"/>
    </source>
</evidence>
<dbReference type="Gene3D" id="3.10.120.10">
    <property type="entry name" value="Cytochrome b5-like heme/steroid binding domain"/>
    <property type="match status" value="1"/>
</dbReference>
<dbReference type="AlphaFoldDB" id="A0A1G4IMF1"/>
<accession>A0A1G4IMF1</accession>
<evidence type="ECO:0000256" key="2">
    <source>
        <dbReference type="ARBA" id="ARBA00022448"/>
    </source>
</evidence>
<dbReference type="PROSITE" id="PS00191">
    <property type="entry name" value="CYTOCHROME_B5_1"/>
    <property type="match status" value="1"/>
</dbReference>
<evidence type="ECO:0000256" key="5">
    <source>
        <dbReference type="ARBA" id="ARBA00022723"/>
    </source>
</evidence>
<reference evidence="16" key="1">
    <citation type="submission" date="2016-03" db="EMBL/GenBank/DDBJ databases">
        <authorList>
            <person name="Devillers Hugo."/>
        </authorList>
    </citation>
    <scope>NUCLEOTIDE SEQUENCE [LARGE SCALE GENOMIC DNA]</scope>
</reference>
<keyword evidence="3 13" id="KW-0349">Heme</keyword>
<keyword evidence="4 13" id="KW-0812">Transmembrane</keyword>
<dbReference type="GO" id="GO:0020037">
    <property type="term" value="F:heme binding"/>
    <property type="evidence" value="ECO:0007669"/>
    <property type="project" value="UniProtKB-UniRule"/>
</dbReference>
<evidence type="ECO:0000256" key="8">
    <source>
        <dbReference type="ARBA" id="ARBA00022982"/>
    </source>
</evidence>
<keyword evidence="9 13" id="KW-0408">Iron</keyword>
<dbReference type="GO" id="GO:0005789">
    <property type="term" value="C:endoplasmic reticulum membrane"/>
    <property type="evidence" value="ECO:0007669"/>
    <property type="project" value="UniProtKB-SubCell"/>
</dbReference>
<evidence type="ECO:0000256" key="13">
    <source>
        <dbReference type="RuleBase" id="RU362121"/>
    </source>
</evidence>
<comment type="subcellular location">
    <subcellularLocation>
        <location evidence="1">Endoplasmic reticulum membrane</location>
        <topology evidence="1">Single-pass membrane protein</topology>
        <orientation evidence="1">Cytoplasmic side</orientation>
    </subcellularLocation>
    <subcellularLocation>
        <location evidence="11">Microsome membrane</location>
        <topology evidence="11">Single-pass membrane protein</topology>
        <orientation evidence="11">Cytoplasmic side</orientation>
    </subcellularLocation>
</comment>
<proteinExistence type="inferred from homology"/>
<dbReference type="PANTHER" id="PTHR19359">
    <property type="entry name" value="CYTOCHROME B5"/>
    <property type="match status" value="1"/>
</dbReference>
<keyword evidence="8" id="KW-0249">Electron transport</keyword>
<evidence type="ECO:0000256" key="12">
    <source>
        <dbReference type="ARBA" id="ARBA00038168"/>
    </source>
</evidence>
<dbReference type="OrthoDB" id="1925334at2759"/>
<keyword evidence="16" id="KW-1185">Reference proteome</keyword>
<dbReference type="SUPFAM" id="SSF55856">
    <property type="entry name" value="Cytochrome b5-like heme/steroid binding domain"/>
    <property type="match status" value="1"/>
</dbReference>
<dbReference type="InterPro" id="IPR050668">
    <property type="entry name" value="Cytochrome_b5"/>
</dbReference>
<keyword evidence="10 13" id="KW-0472">Membrane</keyword>
<keyword evidence="6" id="KW-0256">Endoplasmic reticulum</keyword>
<keyword evidence="5 13" id="KW-0479">Metal-binding</keyword>
<evidence type="ECO:0000256" key="9">
    <source>
        <dbReference type="ARBA" id="ARBA00023004"/>
    </source>
</evidence>
<evidence type="ECO:0000256" key="6">
    <source>
        <dbReference type="ARBA" id="ARBA00022824"/>
    </source>
</evidence>
<keyword evidence="2" id="KW-0813">Transport</keyword>
<dbReference type="Pfam" id="PF00173">
    <property type="entry name" value="Cyt-b5"/>
    <property type="match status" value="1"/>
</dbReference>
<evidence type="ECO:0000313" key="16">
    <source>
        <dbReference type="Proteomes" id="UP000191144"/>
    </source>
</evidence>
<evidence type="ECO:0000313" key="15">
    <source>
        <dbReference type="EMBL" id="SCU77735.1"/>
    </source>
</evidence>
<dbReference type="GO" id="GO:0046872">
    <property type="term" value="F:metal ion binding"/>
    <property type="evidence" value="ECO:0007669"/>
    <property type="project" value="UniProtKB-UniRule"/>
</dbReference>
<evidence type="ECO:0000256" key="4">
    <source>
        <dbReference type="ARBA" id="ARBA00022692"/>
    </source>
</evidence>
<gene>
    <name evidence="15" type="ORF">LAME_0A02058G</name>
</gene>
<keyword evidence="13" id="KW-1133">Transmembrane helix</keyword>
<evidence type="ECO:0000256" key="1">
    <source>
        <dbReference type="ARBA" id="ARBA00004131"/>
    </source>
</evidence>
<comment type="similarity">
    <text evidence="12 13">Belongs to the cytochrome b5 family.</text>
</comment>
<feature type="transmembrane region" description="Helical" evidence="13">
    <location>
        <begin position="189"/>
        <end position="208"/>
    </location>
</feature>
<dbReference type="Proteomes" id="UP000191144">
    <property type="component" value="Chromosome A"/>
</dbReference>
<evidence type="ECO:0000256" key="7">
    <source>
        <dbReference type="ARBA" id="ARBA00022848"/>
    </source>
</evidence>
<name>A0A1G4IMF1_9SACH</name>
<dbReference type="PANTHER" id="PTHR19359:SF150">
    <property type="entry name" value="CYTOCHROME B5"/>
    <property type="match status" value="1"/>
</dbReference>
<dbReference type="EMBL" id="LT598483">
    <property type="protein sequence ID" value="SCU77735.1"/>
    <property type="molecule type" value="Genomic_DNA"/>
</dbReference>
<evidence type="ECO:0000256" key="10">
    <source>
        <dbReference type="ARBA" id="ARBA00023136"/>
    </source>
</evidence>